<name>J9E7C4_WUCBA</name>
<dbReference type="AlphaFoldDB" id="J9E7C4"/>
<organism evidence="2 3">
    <name type="scientific">Wuchereria bancrofti</name>
    <dbReference type="NCBI Taxonomy" id="6293"/>
    <lineage>
        <taxon>Eukaryota</taxon>
        <taxon>Metazoa</taxon>
        <taxon>Ecdysozoa</taxon>
        <taxon>Nematoda</taxon>
        <taxon>Chromadorea</taxon>
        <taxon>Rhabditida</taxon>
        <taxon>Spirurina</taxon>
        <taxon>Spiruromorpha</taxon>
        <taxon>Filarioidea</taxon>
        <taxon>Onchocercidae</taxon>
        <taxon>Wuchereria</taxon>
    </lineage>
</organism>
<dbReference type="EMBL" id="ADBV01006852">
    <property type="protein sequence ID" value="EJW78201.1"/>
    <property type="molecule type" value="Genomic_DNA"/>
</dbReference>
<dbReference type="SUPFAM" id="SSF53335">
    <property type="entry name" value="S-adenosyl-L-methionine-dependent methyltransferases"/>
    <property type="match status" value="1"/>
</dbReference>
<evidence type="ECO:0000313" key="2">
    <source>
        <dbReference type="EMBL" id="EJW78201.1"/>
    </source>
</evidence>
<protein>
    <recommendedName>
        <fullName evidence="4">RRM domain-containing protein</fullName>
    </recommendedName>
</protein>
<sequence length="311" mass="34581">MIDGTFECSDVNSGMLDEGLAPNMSTVSETELREQSISKDKETLNVEESTSERLTSLAKMTSAANRTLGDVLPETDQLDAEKCVTNAGAVDKKPSSRVQIRNIPPYLKYKQVKELLSKQLSKFVVKNIRHTGIAVFFSVSSPNEADAAVQIFDGFKMKGRILQAKIAQPEQLKAKPLINDQIKRTARERVTPLADIPYSEQLEIKMKDVKRIAMNFLKEMIVAHVNGANRIDIESLIESIRPSPRITGYRNKCEFTIGHNIDGHICVGFVGGRFAANEHFVVPVDTCDNISAHMKRIVGAFENWLLESGES</sequence>
<feature type="non-terminal residue" evidence="2">
    <location>
        <position position="311"/>
    </location>
</feature>
<dbReference type="Gene3D" id="3.30.70.330">
    <property type="match status" value="1"/>
</dbReference>
<dbReference type="GO" id="GO:0003723">
    <property type="term" value="F:RNA binding"/>
    <property type="evidence" value="ECO:0007669"/>
    <property type="project" value="TreeGrafter"/>
</dbReference>
<dbReference type="Proteomes" id="UP000004810">
    <property type="component" value="Unassembled WGS sequence"/>
</dbReference>
<evidence type="ECO:0000256" key="1">
    <source>
        <dbReference type="SAM" id="MobiDB-lite"/>
    </source>
</evidence>
<evidence type="ECO:0000313" key="3">
    <source>
        <dbReference type="Proteomes" id="UP000004810"/>
    </source>
</evidence>
<feature type="region of interest" description="Disordered" evidence="1">
    <location>
        <begin position="17"/>
        <end position="51"/>
    </location>
</feature>
<proteinExistence type="predicted"/>
<dbReference type="InterPro" id="IPR029063">
    <property type="entry name" value="SAM-dependent_MTases_sf"/>
</dbReference>
<gene>
    <name evidence="2" type="ORF">WUBG_10892</name>
</gene>
<dbReference type="Gene3D" id="2.40.50.1070">
    <property type="match status" value="1"/>
</dbReference>
<dbReference type="InterPro" id="IPR012677">
    <property type="entry name" value="Nucleotide-bd_a/b_plait_sf"/>
</dbReference>
<dbReference type="InterPro" id="IPR035979">
    <property type="entry name" value="RBD_domain_sf"/>
</dbReference>
<accession>J9E7C4</accession>
<feature type="compositionally biased region" description="Basic and acidic residues" evidence="1">
    <location>
        <begin position="30"/>
        <end position="44"/>
    </location>
</feature>
<dbReference type="InterPro" id="IPR045850">
    <property type="entry name" value="TRM2_met"/>
</dbReference>
<evidence type="ECO:0008006" key="4">
    <source>
        <dbReference type="Google" id="ProtNLM"/>
    </source>
</evidence>
<dbReference type="SUPFAM" id="SSF54928">
    <property type="entry name" value="RNA-binding domain, RBD"/>
    <property type="match status" value="1"/>
</dbReference>
<comment type="caution">
    <text evidence="2">The sequence shown here is derived from an EMBL/GenBank/DDBJ whole genome shotgun (WGS) entry which is preliminary data.</text>
</comment>
<dbReference type="PANTHER" id="PTHR45904">
    <property type="entry name" value="TRNA (URACIL-5-)-METHYLTRANSFERASE"/>
    <property type="match status" value="1"/>
</dbReference>
<dbReference type="PANTHER" id="PTHR45904:SF2">
    <property type="entry name" value="TRNA (URACIL-5-)-METHYLTRANSFERASE HOMOLOG A"/>
    <property type="match status" value="1"/>
</dbReference>
<reference evidence="3" key="1">
    <citation type="submission" date="2012-08" db="EMBL/GenBank/DDBJ databases">
        <title>The Genome Sequence of Wuchereria bancrofti.</title>
        <authorList>
            <person name="Nutman T.B."/>
            <person name="Fink D.L."/>
            <person name="Russ C."/>
            <person name="Young S."/>
            <person name="Zeng Q."/>
            <person name="Koehrsen M."/>
            <person name="Alvarado L."/>
            <person name="Berlin A."/>
            <person name="Chapman S.B."/>
            <person name="Chen Z."/>
            <person name="Freedman E."/>
            <person name="Gellesch M."/>
            <person name="Goldberg J."/>
            <person name="Griggs A."/>
            <person name="Gujja S."/>
            <person name="Heilman E.R."/>
            <person name="Heiman D."/>
            <person name="Hepburn T."/>
            <person name="Howarth C."/>
            <person name="Jen D."/>
            <person name="Larson L."/>
            <person name="Lewis B."/>
            <person name="Mehta T."/>
            <person name="Park D."/>
            <person name="Pearson M."/>
            <person name="Roberts A."/>
            <person name="Saif S."/>
            <person name="Shea T."/>
            <person name="Shenoy N."/>
            <person name="Sisk P."/>
            <person name="Stolte C."/>
            <person name="Sykes S."/>
            <person name="Walk T."/>
            <person name="White J."/>
            <person name="Yandava C."/>
            <person name="Haas B."/>
            <person name="Henn M.R."/>
            <person name="Nusbaum C."/>
            <person name="Birren B."/>
        </authorList>
    </citation>
    <scope>NUCLEOTIDE SEQUENCE [LARGE SCALE GENOMIC DNA]</scope>
    <source>
        <strain evidence="3">NA</strain>
    </source>
</reference>